<proteinExistence type="predicted"/>
<name>A0A150QFY2_SORCE</name>
<dbReference type="EMBL" id="JEMA01000704">
    <property type="protein sequence ID" value="KYF66850.1"/>
    <property type="molecule type" value="Genomic_DNA"/>
</dbReference>
<evidence type="ECO:0000313" key="2">
    <source>
        <dbReference type="Proteomes" id="UP000075260"/>
    </source>
</evidence>
<gene>
    <name evidence="1" type="ORF">BE15_39115</name>
</gene>
<sequence>MTDQQNPPAHDTEPTIRDRYLVAAYLLQHNALKNEALDRGHRGEVEALIAEGPLDVDLYNQLWSSIPGVFGRNLERARKWLGSWSDTRPVAEGRHEPAPHPAAALFGADPRLAEGVDAAAAAVAIEVTATQLANAITGLHYGADAAAPRVVRVRDAVIAFGRAVLLGARALGATERPSSAAHEGLATPPTSADLAAARERGEPAPTEVRVTTAGGSSGALWLDAAVGRLAEVITGFRSDGSSAYLAPADPEEPVEAYGRRRHAAARDGLIELVRAVTAPAAAVQEPTAQGTRGLRWTIEPQRRALLVDWLAARHPEIPSEERGTLIDVVLASVTAPPTDRSRVGSLKKLLDLLVDATLGALPGYDVQFITRPLQPGELERMRGIFLERAEQLGLDGAEVSR</sequence>
<evidence type="ECO:0000313" key="1">
    <source>
        <dbReference type="EMBL" id="KYF66850.1"/>
    </source>
</evidence>
<comment type="caution">
    <text evidence="1">The sequence shown here is derived from an EMBL/GenBank/DDBJ whole genome shotgun (WGS) entry which is preliminary data.</text>
</comment>
<dbReference type="AlphaFoldDB" id="A0A150QFY2"/>
<dbReference type="RefSeq" id="WP_061610227.1">
    <property type="nucleotide sequence ID" value="NZ_JEMA01000704.1"/>
</dbReference>
<reference evidence="1 2" key="1">
    <citation type="submission" date="2014-02" db="EMBL/GenBank/DDBJ databases">
        <title>The small core and large imbalanced accessory genome model reveals a collaborative survival strategy of Sorangium cellulosum strains in nature.</title>
        <authorList>
            <person name="Han K."/>
            <person name="Peng R."/>
            <person name="Blom J."/>
            <person name="Li Y.-Z."/>
        </authorList>
    </citation>
    <scope>NUCLEOTIDE SEQUENCE [LARGE SCALE GENOMIC DNA]</scope>
    <source>
        <strain evidence="1 2">So0008-312</strain>
    </source>
</reference>
<protein>
    <submittedName>
        <fullName evidence="1">Uncharacterized protein</fullName>
    </submittedName>
</protein>
<organism evidence="1 2">
    <name type="scientific">Sorangium cellulosum</name>
    <name type="common">Polyangium cellulosum</name>
    <dbReference type="NCBI Taxonomy" id="56"/>
    <lineage>
        <taxon>Bacteria</taxon>
        <taxon>Pseudomonadati</taxon>
        <taxon>Myxococcota</taxon>
        <taxon>Polyangia</taxon>
        <taxon>Polyangiales</taxon>
        <taxon>Polyangiaceae</taxon>
        <taxon>Sorangium</taxon>
    </lineage>
</organism>
<dbReference type="Proteomes" id="UP000075260">
    <property type="component" value="Unassembled WGS sequence"/>
</dbReference>
<accession>A0A150QFY2</accession>